<evidence type="ECO:0000313" key="2">
    <source>
        <dbReference type="Proteomes" id="UP001375743"/>
    </source>
</evidence>
<protein>
    <recommendedName>
        <fullName evidence="3">Ribbon-helix-helix protein CopG domain-containing protein</fullName>
    </recommendedName>
</protein>
<sequence length="69" mass="7713">MTKRPTLLGALAAPPEAAPVREELVALYARVPYSLAERLKDIARERSKAARRRVTVNELVIEALRKVAF</sequence>
<organism evidence="1 2">
    <name type="scientific">Benzoatithermus flavus</name>
    <dbReference type="NCBI Taxonomy" id="3108223"/>
    <lineage>
        <taxon>Bacteria</taxon>
        <taxon>Pseudomonadati</taxon>
        <taxon>Pseudomonadota</taxon>
        <taxon>Alphaproteobacteria</taxon>
        <taxon>Geminicoccales</taxon>
        <taxon>Geminicoccaceae</taxon>
        <taxon>Benzoatithermus</taxon>
    </lineage>
</organism>
<dbReference type="RefSeq" id="WP_418161878.1">
    <property type="nucleotide sequence ID" value="NZ_JBBLZC010000042.1"/>
</dbReference>
<keyword evidence="2" id="KW-1185">Reference proteome</keyword>
<comment type="caution">
    <text evidence="1">The sequence shown here is derived from an EMBL/GenBank/DDBJ whole genome shotgun (WGS) entry which is preliminary data.</text>
</comment>
<dbReference type="Proteomes" id="UP001375743">
    <property type="component" value="Unassembled WGS sequence"/>
</dbReference>
<evidence type="ECO:0008006" key="3">
    <source>
        <dbReference type="Google" id="ProtNLM"/>
    </source>
</evidence>
<name>A0ABU8XY98_9PROT</name>
<dbReference type="EMBL" id="JBBLZC010000042">
    <property type="protein sequence ID" value="MEK0086034.1"/>
    <property type="molecule type" value="Genomic_DNA"/>
</dbReference>
<evidence type="ECO:0000313" key="1">
    <source>
        <dbReference type="EMBL" id="MEK0086034.1"/>
    </source>
</evidence>
<gene>
    <name evidence="1" type="ORF">U1T56_22995</name>
</gene>
<accession>A0ABU8XY98</accession>
<proteinExistence type="predicted"/>
<reference evidence="1 2" key="1">
    <citation type="submission" date="2024-01" db="EMBL/GenBank/DDBJ databases">
        <title>Multi-omics insights into the function and evolution of sodium benzoate biodegradation pathways in Benzoatithermus flavus gen. nov., sp. nov. from hot spring.</title>
        <authorList>
            <person name="Hu C.-J."/>
            <person name="Li W.-J."/>
        </authorList>
    </citation>
    <scope>NUCLEOTIDE SEQUENCE [LARGE SCALE GENOMIC DNA]</scope>
    <source>
        <strain evidence="1 2">SYSU G07066</strain>
    </source>
</reference>